<dbReference type="Proteomes" id="UP000265618">
    <property type="component" value="Unassembled WGS sequence"/>
</dbReference>
<keyword evidence="3" id="KW-1185">Reference proteome</keyword>
<keyword evidence="1" id="KW-1133">Transmembrane helix</keyword>
<keyword evidence="1" id="KW-0472">Membrane</keyword>
<reference evidence="2 3" key="1">
    <citation type="journal article" date="2018" name="PLoS ONE">
        <title>The draft genome of Kipferlia bialata reveals reductive genome evolution in fornicate parasites.</title>
        <authorList>
            <person name="Tanifuji G."/>
            <person name="Takabayashi S."/>
            <person name="Kume K."/>
            <person name="Takagi M."/>
            <person name="Nakayama T."/>
            <person name="Kamikawa R."/>
            <person name="Inagaki Y."/>
            <person name="Hashimoto T."/>
        </authorList>
    </citation>
    <scope>NUCLEOTIDE SEQUENCE [LARGE SCALE GENOMIC DNA]</scope>
    <source>
        <strain evidence="2">NY0173</strain>
    </source>
</reference>
<protein>
    <submittedName>
        <fullName evidence="2">Uncharacterized protein</fullName>
    </submittedName>
</protein>
<comment type="caution">
    <text evidence="2">The sequence shown here is derived from an EMBL/GenBank/DDBJ whole genome shotgun (WGS) entry which is preliminary data.</text>
</comment>
<evidence type="ECO:0000256" key="1">
    <source>
        <dbReference type="SAM" id="Phobius"/>
    </source>
</evidence>
<name>A0A9K3D297_9EUKA</name>
<evidence type="ECO:0000313" key="3">
    <source>
        <dbReference type="Proteomes" id="UP000265618"/>
    </source>
</evidence>
<sequence>MAQLVETFCKKGSDCRNELPVPTDDFIEDIFSASPSQDNLLYANTIAEQASVTRVVQMPTLGVKGGVGEGENVRPFAVWTTPYGAQADMGVIADLKPSQFSVVTSSSCADACAALTMAVQDQRLGSVLTVGLEGQTSASAKTSVLENVGVCASVTDGRFNVPYAFASTAKTHGTSGLSASANAVILEAYTGTPGSIHETALRLSENLLYTRSIESDETYSVVTPTPAVRSDNENFSPPRAESITWTNALMETVTVENAEGLYTPFACEMAEGQTTFNVNVWSCETGSGLRLMGPRATCDYEPAPVCGDILPTRMEAVSSYLTTNTELLVTACAACFLSLTFMFLLIRVVMKAVQ</sequence>
<accession>A0A9K3D297</accession>
<evidence type="ECO:0000313" key="2">
    <source>
        <dbReference type="EMBL" id="GIQ87654.1"/>
    </source>
</evidence>
<dbReference type="EMBL" id="BDIP01003398">
    <property type="protein sequence ID" value="GIQ87654.1"/>
    <property type="molecule type" value="Genomic_DNA"/>
</dbReference>
<gene>
    <name evidence="2" type="ORF">KIPB_009738</name>
</gene>
<proteinExistence type="predicted"/>
<feature type="transmembrane region" description="Helical" evidence="1">
    <location>
        <begin position="327"/>
        <end position="350"/>
    </location>
</feature>
<organism evidence="2 3">
    <name type="scientific">Kipferlia bialata</name>
    <dbReference type="NCBI Taxonomy" id="797122"/>
    <lineage>
        <taxon>Eukaryota</taxon>
        <taxon>Metamonada</taxon>
        <taxon>Carpediemonas-like organisms</taxon>
        <taxon>Kipferlia</taxon>
    </lineage>
</organism>
<feature type="non-terminal residue" evidence="2">
    <location>
        <position position="1"/>
    </location>
</feature>
<dbReference type="AlphaFoldDB" id="A0A9K3D297"/>
<keyword evidence="1" id="KW-0812">Transmembrane</keyword>